<feature type="compositionally biased region" description="Low complexity" evidence="5">
    <location>
        <begin position="13"/>
        <end position="24"/>
    </location>
</feature>
<keyword evidence="3 4" id="KW-0175">Coiled coil</keyword>
<reference evidence="8" key="1">
    <citation type="journal article" date="2004" name="Nature">
        <title>Genome duplication in the teleost fish Tetraodon nigroviridis reveals the early vertebrate proto-karyotype.</title>
        <authorList>
            <person name="Jaillon O."/>
            <person name="Aury J.-M."/>
            <person name="Brunet F."/>
            <person name="Petit J.-L."/>
            <person name="Stange-Thomann N."/>
            <person name="Mauceli E."/>
            <person name="Bouneau L."/>
            <person name="Fischer C."/>
            <person name="Ozouf-Costaz C."/>
            <person name="Bernot A."/>
            <person name="Nicaud S."/>
            <person name="Jaffe D."/>
            <person name="Fisher S."/>
            <person name="Lutfalla G."/>
            <person name="Dossat C."/>
            <person name="Segurens B."/>
            <person name="Dasilva C."/>
            <person name="Salanoubat M."/>
            <person name="Levy M."/>
            <person name="Boudet N."/>
            <person name="Castellano S."/>
            <person name="Anthouard V."/>
            <person name="Jubin C."/>
            <person name="Castelli V."/>
            <person name="Katinka M."/>
            <person name="Vacherie B."/>
            <person name="Biemont C."/>
            <person name="Skalli Z."/>
            <person name="Cattolico L."/>
            <person name="Poulain J."/>
            <person name="De Berardinis V."/>
            <person name="Cruaud C."/>
            <person name="Duprat S."/>
            <person name="Brottier P."/>
            <person name="Coutanceau J.-P."/>
            <person name="Gouzy J."/>
            <person name="Parra G."/>
            <person name="Lardier G."/>
            <person name="Chapple C."/>
            <person name="McKernan K.J."/>
            <person name="McEwan P."/>
            <person name="Bosak S."/>
            <person name="Kellis M."/>
            <person name="Volff J.-N."/>
            <person name="Guigo R."/>
            <person name="Zody M.C."/>
            <person name="Mesirov J."/>
            <person name="Lindblad-Toh K."/>
            <person name="Birren B."/>
            <person name="Nusbaum C."/>
            <person name="Kahn D."/>
            <person name="Robinson-Rechavi M."/>
            <person name="Laudet V."/>
            <person name="Schachter V."/>
            <person name="Quetier F."/>
            <person name="Saurin W."/>
            <person name="Scarpelli C."/>
            <person name="Wincker P."/>
            <person name="Lander E.S."/>
            <person name="Weissenbach J."/>
            <person name="Roest Crollius H."/>
        </authorList>
    </citation>
    <scope>NUCLEOTIDE SEQUENCE [LARGE SCALE GENOMIC DNA]</scope>
</reference>
<keyword evidence="8" id="KW-1185">Reference proteome</keyword>
<evidence type="ECO:0000256" key="2">
    <source>
        <dbReference type="ARBA" id="ARBA00022754"/>
    </source>
</evidence>
<dbReference type="GO" id="GO:0005882">
    <property type="term" value="C:intermediate filament"/>
    <property type="evidence" value="ECO:0007669"/>
    <property type="project" value="UniProtKB-KW"/>
</dbReference>
<evidence type="ECO:0000256" key="5">
    <source>
        <dbReference type="SAM" id="MobiDB-lite"/>
    </source>
</evidence>
<dbReference type="HOGENOM" id="CLU_012560_8_1_1"/>
<dbReference type="SUPFAM" id="SSF64593">
    <property type="entry name" value="Intermediate filament protein, coiled coil region"/>
    <property type="match status" value="2"/>
</dbReference>
<dbReference type="FunCoup" id="H3CZ03">
    <property type="interactions" value="2"/>
</dbReference>
<dbReference type="FunFam" id="1.20.5.1160:FF:000002">
    <property type="entry name" value="Type I keratin 10"/>
    <property type="match status" value="1"/>
</dbReference>
<evidence type="ECO:0000256" key="4">
    <source>
        <dbReference type="SAM" id="Coils"/>
    </source>
</evidence>
<dbReference type="Pfam" id="PF00038">
    <property type="entry name" value="Filament"/>
    <property type="match status" value="1"/>
</dbReference>
<feature type="coiled-coil region" evidence="4">
    <location>
        <begin position="279"/>
        <end position="352"/>
    </location>
</feature>
<sequence length="422" mass="47395">VMLSTADRPPRIRSTASSMSLSTRSHGYRTMSVYGGAGGRGTRISSSQQVFSAPGGFNLADGLDLHVGANEKATMQNLNDRLAAYLEKVRRLEKENDQLEKQIRDWYQSKVVVCHDYTSYLATIDDLKDKIRIASKINAKTVLDIDNAKLAADDFKMKFENELAMRLAVEADIAGLKKVLDNLNLTRMDLESQYESLKDELLMLKRNHEEELVLLRSQMGGQVNVAVDATPSTDLNQVMSEIREHYEGVIAKNQKELEAWYQNKITAVEQDVITQTVTLSTSRTEMKELKSTLQRLQIELQSNLSMKAALEGTLAETQARYAAQLVSLQHTVSSLEAQLAHIREDISKNKREYDVLLDLKTRLELEIAEYRRLLDGEDESLSASIHSSKQVVTKVITVVETVVDGRVVESTKTVDVDVDELE</sequence>
<dbReference type="InterPro" id="IPR002957">
    <property type="entry name" value="Keratin_I"/>
</dbReference>
<dbReference type="InterPro" id="IPR039008">
    <property type="entry name" value="IF_rod_dom"/>
</dbReference>
<dbReference type="Proteomes" id="UP000007303">
    <property type="component" value="Unassembled WGS sequence"/>
</dbReference>
<organism evidence="7 8">
    <name type="scientific">Tetraodon nigroviridis</name>
    <name type="common">Spotted green pufferfish</name>
    <name type="synonym">Chelonodon nigroviridis</name>
    <dbReference type="NCBI Taxonomy" id="99883"/>
    <lineage>
        <taxon>Eukaryota</taxon>
        <taxon>Metazoa</taxon>
        <taxon>Chordata</taxon>
        <taxon>Craniata</taxon>
        <taxon>Vertebrata</taxon>
        <taxon>Euteleostomi</taxon>
        <taxon>Actinopterygii</taxon>
        <taxon>Neopterygii</taxon>
        <taxon>Teleostei</taxon>
        <taxon>Neoteleostei</taxon>
        <taxon>Acanthomorphata</taxon>
        <taxon>Eupercaria</taxon>
        <taxon>Tetraodontiformes</taxon>
        <taxon>Tetradontoidea</taxon>
        <taxon>Tetraodontidae</taxon>
        <taxon>Tetraodon</taxon>
    </lineage>
</organism>
<proteinExistence type="predicted"/>
<feature type="region of interest" description="Disordered" evidence="5">
    <location>
        <begin position="1"/>
        <end position="24"/>
    </location>
</feature>
<dbReference type="InParanoid" id="H3CZ03"/>
<dbReference type="PRINTS" id="PR01248">
    <property type="entry name" value="TYPE1KERATIN"/>
</dbReference>
<reference evidence="7" key="3">
    <citation type="submission" date="2025-09" db="UniProtKB">
        <authorList>
            <consortium name="Ensembl"/>
        </authorList>
    </citation>
    <scope>IDENTIFICATION</scope>
</reference>
<dbReference type="OMA" id="KQIRDWY"/>
<evidence type="ECO:0000256" key="3">
    <source>
        <dbReference type="ARBA" id="ARBA00023054"/>
    </source>
</evidence>
<reference evidence="7" key="2">
    <citation type="submission" date="2025-08" db="UniProtKB">
        <authorList>
            <consortium name="Ensembl"/>
        </authorList>
    </citation>
    <scope>IDENTIFICATION</scope>
</reference>
<dbReference type="SMART" id="SM01391">
    <property type="entry name" value="Filament"/>
    <property type="match status" value="1"/>
</dbReference>
<dbReference type="Ensembl" id="ENSTNIT00000013682.1">
    <property type="protein sequence ID" value="ENSTNIP00000013488.1"/>
    <property type="gene ID" value="ENSTNIG00000010575.1"/>
</dbReference>
<feature type="coiled-coil region" evidence="4">
    <location>
        <begin position="173"/>
        <end position="218"/>
    </location>
</feature>
<dbReference type="FunFam" id="1.20.5.170:FF:000002">
    <property type="entry name" value="Type I keratin KA11"/>
    <property type="match status" value="1"/>
</dbReference>
<dbReference type="GO" id="GO:0005198">
    <property type="term" value="F:structural molecule activity"/>
    <property type="evidence" value="ECO:0007669"/>
    <property type="project" value="InterPro"/>
</dbReference>
<evidence type="ECO:0000256" key="1">
    <source>
        <dbReference type="ARBA" id="ARBA00022744"/>
    </source>
</evidence>
<dbReference type="GeneTree" id="ENSGT00950000182969"/>
<dbReference type="PROSITE" id="PS51842">
    <property type="entry name" value="IF_ROD_2"/>
    <property type="match status" value="1"/>
</dbReference>
<dbReference type="Gene3D" id="1.20.5.170">
    <property type="match status" value="1"/>
</dbReference>
<keyword evidence="1" id="KW-0416">Keratin</keyword>
<evidence type="ECO:0000313" key="7">
    <source>
        <dbReference type="Ensembl" id="ENSTNIP00000013488.1"/>
    </source>
</evidence>
<feature type="coiled-coil region" evidence="4">
    <location>
        <begin position="75"/>
        <end position="109"/>
    </location>
</feature>
<dbReference type="Gene3D" id="1.20.5.500">
    <property type="entry name" value="Single helix bin"/>
    <property type="match status" value="1"/>
</dbReference>
<name>H3CZ03_TETNG</name>
<feature type="domain" description="IF rod" evidence="6">
    <location>
        <begin position="71"/>
        <end position="381"/>
    </location>
</feature>
<keyword evidence="2" id="KW-0403">Intermediate filament</keyword>
<dbReference type="STRING" id="99883.ENSTNIP00000013488"/>
<dbReference type="AlphaFoldDB" id="H3CZ03"/>
<protein>
    <recommendedName>
        <fullName evidence="6">IF rod domain-containing protein</fullName>
    </recommendedName>
</protein>
<dbReference type="PANTHER" id="PTHR23239">
    <property type="entry name" value="INTERMEDIATE FILAMENT"/>
    <property type="match status" value="1"/>
</dbReference>
<evidence type="ECO:0000313" key="8">
    <source>
        <dbReference type="Proteomes" id="UP000007303"/>
    </source>
</evidence>
<dbReference type="PANTHER" id="PTHR23239:SF180">
    <property type="entry name" value="KERATIN, TYPE I CYTOSKELETAL 17"/>
    <property type="match status" value="1"/>
</dbReference>
<accession>H3CZ03</accession>
<dbReference type="Gene3D" id="1.20.5.1160">
    <property type="entry name" value="Vasodilator-stimulated phosphoprotein"/>
    <property type="match status" value="1"/>
</dbReference>
<dbReference type="FunFam" id="1.20.5.500:FF:000001">
    <property type="entry name" value="Type II keratin 23"/>
    <property type="match status" value="1"/>
</dbReference>
<evidence type="ECO:0000259" key="6">
    <source>
        <dbReference type="PROSITE" id="PS51842"/>
    </source>
</evidence>